<organism evidence="2 3">
    <name type="scientific">Vibrio parahaemolyticus</name>
    <dbReference type="NCBI Taxonomy" id="670"/>
    <lineage>
        <taxon>Bacteria</taxon>
        <taxon>Pseudomonadati</taxon>
        <taxon>Pseudomonadota</taxon>
        <taxon>Gammaproteobacteria</taxon>
        <taxon>Vibrionales</taxon>
        <taxon>Vibrionaceae</taxon>
        <taxon>Vibrio</taxon>
    </lineage>
</organism>
<proteinExistence type="predicted"/>
<dbReference type="SUPFAM" id="SSF82866">
    <property type="entry name" value="Multidrug efflux transporter AcrB transmembrane domain"/>
    <property type="match status" value="1"/>
</dbReference>
<feature type="non-terminal residue" evidence="2">
    <location>
        <position position="122"/>
    </location>
</feature>
<evidence type="ECO:0000313" key="3">
    <source>
        <dbReference type="Proteomes" id="UP000214596"/>
    </source>
</evidence>
<dbReference type="Gene3D" id="3.30.70.1320">
    <property type="entry name" value="Multidrug efflux transporter AcrB pore domain like"/>
    <property type="match status" value="1"/>
</dbReference>
<dbReference type="Gene3D" id="1.20.1640.10">
    <property type="entry name" value="Multidrug efflux transporter AcrB transmembrane domain"/>
    <property type="match status" value="1"/>
</dbReference>
<evidence type="ECO:0000313" key="2">
    <source>
        <dbReference type="EMBL" id="OXE30465.1"/>
    </source>
</evidence>
<feature type="transmembrane region" description="Helical" evidence="1">
    <location>
        <begin position="72"/>
        <end position="93"/>
    </location>
</feature>
<evidence type="ECO:0000256" key="1">
    <source>
        <dbReference type="SAM" id="Phobius"/>
    </source>
</evidence>
<dbReference type="Pfam" id="PF00873">
    <property type="entry name" value="ACR_tran"/>
    <property type="match status" value="1"/>
</dbReference>
<comment type="caution">
    <text evidence="2">The sequence shown here is derived from an EMBL/GenBank/DDBJ whole genome shotgun (WGS) entry which is preliminary data.</text>
</comment>
<dbReference type="GO" id="GO:0042910">
    <property type="term" value="F:xenobiotic transmembrane transporter activity"/>
    <property type="evidence" value="ECO:0007669"/>
    <property type="project" value="TreeGrafter"/>
</dbReference>
<feature type="non-terminal residue" evidence="2">
    <location>
        <position position="1"/>
    </location>
</feature>
<feature type="transmembrane region" description="Helical" evidence="1">
    <location>
        <begin position="47"/>
        <end position="66"/>
    </location>
</feature>
<sequence>VEIVTTYDRSTLINAAVDNLWKKLAEEFIVVAIVCALFLFHIRSSLVIALSLPVGILAAFIVMHSQGINANIMSLGGIAIAIGAMVDGAIVMIENVHKHIERTPLTDKNRWQVIGKAAEEVG</sequence>
<dbReference type="AlphaFoldDB" id="A0A227J7T8"/>
<gene>
    <name evidence="2" type="ORF">CA163_23210</name>
</gene>
<dbReference type="GO" id="GO:0005886">
    <property type="term" value="C:plasma membrane"/>
    <property type="evidence" value="ECO:0007669"/>
    <property type="project" value="TreeGrafter"/>
</dbReference>
<protein>
    <recommendedName>
        <fullName evidence="4">CusA/CzcA family heavy metal efflux RND transporter</fullName>
    </recommendedName>
</protein>
<dbReference type="EMBL" id="NIXT01002187">
    <property type="protein sequence ID" value="OXE30465.1"/>
    <property type="molecule type" value="Genomic_DNA"/>
</dbReference>
<keyword evidence="1" id="KW-1133">Transmembrane helix</keyword>
<dbReference type="PANTHER" id="PTHR32063:SF19">
    <property type="entry name" value="CATION EFFLUX SYSTEM PROTEIN CUSA"/>
    <property type="match status" value="1"/>
</dbReference>
<name>A0A227J7T8_VIBPH</name>
<reference evidence="2 3" key="1">
    <citation type="journal article" date="2017" name="Appl. Environ. Microbiol.">
        <title>Parallel evolution of two clades of a major Atlantic endemic Vibrio parahaemolyticus pathogen lineage by independent acquisition of related pathogenicity islands.</title>
        <authorList>
            <person name="Xu F."/>
            <person name="Gonzalez-Escalona N."/>
            <person name="Drees K.P."/>
            <person name="Sebra R.P."/>
            <person name="Cooper V.S."/>
            <person name="Jones S.H."/>
            <person name="Whistler C.A."/>
        </authorList>
    </citation>
    <scope>NUCLEOTIDE SEQUENCE [LARGE SCALE GENOMIC DNA]</scope>
    <source>
        <strain evidence="2 3">MAVP-3</strain>
    </source>
</reference>
<dbReference type="PANTHER" id="PTHR32063">
    <property type="match status" value="1"/>
</dbReference>
<dbReference type="Proteomes" id="UP000214596">
    <property type="component" value="Unassembled WGS sequence"/>
</dbReference>
<accession>A0A227J7T8</accession>
<dbReference type="PRINTS" id="PR00702">
    <property type="entry name" value="ACRIFLAVINRP"/>
</dbReference>
<evidence type="ECO:0008006" key="4">
    <source>
        <dbReference type="Google" id="ProtNLM"/>
    </source>
</evidence>
<keyword evidence="1" id="KW-0812">Transmembrane</keyword>
<dbReference type="InterPro" id="IPR001036">
    <property type="entry name" value="Acrflvin-R"/>
</dbReference>
<keyword evidence="1" id="KW-0472">Membrane</keyword>